<protein>
    <recommendedName>
        <fullName evidence="2">Fe2OG dioxygenase domain-containing protein</fullName>
    </recommendedName>
</protein>
<dbReference type="SUPFAM" id="SSF51197">
    <property type="entry name" value="Clavaminate synthase-like"/>
    <property type="match status" value="1"/>
</dbReference>
<keyword evidence="4" id="KW-1185">Reference proteome</keyword>
<dbReference type="PANTHER" id="PTHR31212:SF4">
    <property type="entry name" value="ALPHA-KETOGLUTARATE-DEPENDENT DIOXYGENASE ALKB HOMOLOG 3"/>
    <property type="match status" value="1"/>
</dbReference>
<evidence type="ECO:0000256" key="1">
    <source>
        <dbReference type="SAM" id="MobiDB-lite"/>
    </source>
</evidence>
<dbReference type="InterPro" id="IPR005123">
    <property type="entry name" value="Oxoglu/Fe-dep_dioxygenase_dom"/>
</dbReference>
<evidence type="ECO:0000313" key="4">
    <source>
        <dbReference type="Proteomes" id="UP001212841"/>
    </source>
</evidence>
<proteinExistence type="predicted"/>
<evidence type="ECO:0000313" key="3">
    <source>
        <dbReference type="EMBL" id="KAJ3056094.1"/>
    </source>
</evidence>
<reference evidence="3" key="1">
    <citation type="submission" date="2020-05" db="EMBL/GenBank/DDBJ databases">
        <title>Phylogenomic resolution of chytrid fungi.</title>
        <authorList>
            <person name="Stajich J.E."/>
            <person name="Amses K."/>
            <person name="Simmons R."/>
            <person name="Seto K."/>
            <person name="Myers J."/>
            <person name="Bonds A."/>
            <person name="Quandt C.A."/>
            <person name="Barry K."/>
            <person name="Liu P."/>
            <person name="Grigoriev I."/>
            <person name="Longcore J.E."/>
            <person name="James T.Y."/>
        </authorList>
    </citation>
    <scope>NUCLEOTIDE SEQUENCE</scope>
    <source>
        <strain evidence="3">JEL0318</strain>
    </source>
</reference>
<dbReference type="InterPro" id="IPR027450">
    <property type="entry name" value="AlkB-like"/>
</dbReference>
<name>A0AAD5SK37_9FUNG</name>
<evidence type="ECO:0000259" key="2">
    <source>
        <dbReference type="PROSITE" id="PS51471"/>
    </source>
</evidence>
<dbReference type="PROSITE" id="PS51471">
    <property type="entry name" value="FE2OG_OXY"/>
    <property type="match status" value="1"/>
</dbReference>
<dbReference type="AlphaFoldDB" id="A0AAD5SK37"/>
<dbReference type="Proteomes" id="UP001212841">
    <property type="component" value="Unassembled WGS sequence"/>
</dbReference>
<feature type="compositionally biased region" description="Acidic residues" evidence="1">
    <location>
        <begin position="209"/>
        <end position="220"/>
    </location>
</feature>
<feature type="region of interest" description="Disordered" evidence="1">
    <location>
        <begin position="1"/>
        <end position="31"/>
    </location>
</feature>
<sequence length="290" mass="32642">MSKRTRKASESSANANPHSSTKRQKPSIPQKTKRMGFLKQPSDLAATYLLPSSTVIDFYPSFLTAEESAALYNALTSAPHPPYSLISPIPTNTTFQWTTASYKIFGKDILAPRLLSGFSDDQDVKDVYNITSVFPWTPEVRKVKEKIERDLGITIRYAQANWYRDGKDSIGFHTDSETREGDCVVSLSLGVKRVFRLRHKRYKEVGDELIESDDEDDEDGSGSRNGAGEVGDDSFSGLPIRKLTTTRVEFDLVPGSLLIMRGDCQKHWKHAVPKEKNVNEGRINITFREF</sequence>
<dbReference type="GO" id="GO:0051213">
    <property type="term" value="F:dioxygenase activity"/>
    <property type="evidence" value="ECO:0007669"/>
    <property type="project" value="InterPro"/>
</dbReference>
<dbReference type="InterPro" id="IPR032854">
    <property type="entry name" value="ALKBH3"/>
</dbReference>
<dbReference type="PANTHER" id="PTHR31212">
    <property type="entry name" value="ALPHA-KETOGLUTARATE-DEPENDENT DIOXYGENASE ALKB HOMOLOG 3"/>
    <property type="match status" value="1"/>
</dbReference>
<dbReference type="GO" id="GO:0006307">
    <property type="term" value="P:DNA alkylation repair"/>
    <property type="evidence" value="ECO:0007669"/>
    <property type="project" value="InterPro"/>
</dbReference>
<dbReference type="Gene3D" id="2.60.120.590">
    <property type="entry name" value="Alpha-ketoglutarate-dependent dioxygenase AlkB-like"/>
    <property type="match status" value="1"/>
</dbReference>
<gene>
    <name evidence="3" type="ORF">HK097_008130</name>
</gene>
<feature type="compositionally biased region" description="Polar residues" evidence="1">
    <location>
        <begin position="10"/>
        <end position="19"/>
    </location>
</feature>
<comment type="caution">
    <text evidence="3">The sequence shown here is derived from an EMBL/GenBank/DDBJ whole genome shotgun (WGS) entry which is preliminary data.</text>
</comment>
<accession>A0AAD5SK37</accession>
<feature type="region of interest" description="Disordered" evidence="1">
    <location>
        <begin position="209"/>
        <end position="236"/>
    </location>
</feature>
<dbReference type="EMBL" id="JADGJD010000046">
    <property type="protein sequence ID" value="KAJ3056094.1"/>
    <property type="molecule type" value="Genomic_DNA"/>
</dbReference>
<feature type="compositionally biased region" description="Basic residues" evidence="1">
    <location>
        <begin position="20"/>
        <end position="31"/>
    </location>
</feature>
<organism evidence="3 4">
    <name type="scientific">Rhizophlyctis rosea</name>
    <dbReference type="NCBI Taxonomy" id="64517"/>
    <lineage>
        <taxon>Eukaryota</taxon>
        <taxon>Fungi</taxon>
        <taxon>Fungi incertae sedis</taxon>
        <taxon>Chytridiomycota</taxon>
        <taxon>Chytridiomycota incertae sedis</taxon>
        <taxon>Chytridiomycetes</taxon>
        <taxon>Rhizophlyctidales</taxon>
        <taxon>Rhizophlyctidaceae</taxon>
        <taxon>Rhizophlyctis</taxon>
    </lineage>
</organism>
<dbReference type="InterPro" id="IPR037151">
    <property type="entry name" value="AlkB-like_sf"/>
</dbReference>
<feature type="domain" description="Fe2OG dioxygenase" evidence="2">
    <location>
        <begin position="154"/>
        <end position="290"/>
    </location>
</feature>
<dbReference type="Pfam" id="PF13532">
    <property type="entry name" value="2OG-FeII_Oxy_2"/>
    <property type="match status" value="1"/>
</dbReference>